<dbReference type="EMBL" id="CP108135">
    <property type="protein sequence ID" value="WTP64049.1"/>
    <property type="molecule type" value="Genomic_DNA"/>
</dbReference>
<dbReference type="Proteomes" id="UP001622496">
    <property type="component" value="Chromosome"/>
</dbReference>
<keyword evidence="3" id="KW-1185">Reference proteome</keyword>
<reference evidence="2 3" key="1">
    <citation type="submission" date="2022-10" db="EMBL/GenBank/DDBJ databases">
        <title>The complete genomes of actinobacterial strains from the NBC collection.</title>
        <authorList>
            <person name="Joergensen T.S."/>
            <person name="Alvarez Arevalo M."/>
            <person name="Sterndorff E.B."/>
            <person name="Faurdal D."/>
            <person name="Vuksanovic O."/>
            <person name="Mourched A.-S."/>
            <person name="Charusanti P."/>
            <person name="Shaw S."/>
            <person name="Blin K."/>
            <person name="Weber T."/>
        </authorList>
    </citation>
    <scope>NUCLEOTIDE SEQUENCE [LARGE SCALE GENOMIC DNA]</scope>
    <source>
        <strain evidence="2 3">NBC_00185</strain>
    </source>
</reference>
<evidence type="ECO:0000256" key="1">
    <source>
        <dbReference type="SAM" id="MobiDB-lite"/>
    </source>
</evidence>
<dbReference type="RefSeq" id="WP_303261394.1">
    <property type="nucleotide sequence ID" value="NZ_CP108135.1"/>
</dbReference>
<protein>
    <submittedName>
        <fullName evidence="2">Uncharacterized protein</fullName>
    </submittedName>
</protein>
<gene>
    <name evidence="2" type="ORF">OG560_00920</name>
</gene>
<sequence>MVYIRRARRAKTAAQIDLDLPGLSDAKRRPLIEEQLREQTAREAEVSAARQDETRPQQARRDEARAADREQAKRERTAAAAADTARQTLACEDCGLEQTAGRCEACSYRRRTEALIAKAGMVVATWSADLTDQNVVATQRPGTPTDALDLSNRLSGV</sequence>
<feature type="region of interest" description="Disordered" evidence="1">
    <location>
        <begin position="36"/>
        <end position="85"/>
    </location>
</feature>
<feature type="compositionally biased region" description="Basic and acidic residues" evidence="1">
    <location>
        <begin position="36"/>
        <end position="77"/>
    </location>
</feature>
<evidence type="ECO:0000313" key="2">
    <source>
        <dbReference type="EMBL" id="WTP64049.1"/>
    </source>
</evidence>
<evidence type="ECO:0000313" key="3">
    <source>
        <dbReference type="Proteomes" id="UP001622496"/>
    </source>
</evidence>
<name>A0ABZ1JYW7_9ACTN</name>
<proteinExistence type="predicted"/>
<accession>A0ABZ1JYW7</accession>
<organism evidence="2 3">
    <name type="scientific">[Kitasatospora] papulosa</name>
    <dbReference type="NCBI Taxonomy" id="1464011"/>
    <lineage>
        <taxon>Bacteria</taxon>
        <taxon>Bacillati</taxon>
        <taxon>Actinomycetota</taxon>
        <taxon>Actinomycetes</taxon>
        <taxon>Kitasatosporales</taxon>
        <taxon>Streptomycetaceae</taxon>
        <taxon>Streptomyces</taxon>
    </lineage>
</organism>